<organism evidence="1 2">
    <name type="scientific">Puccinia coronata f. sp. avenae</name>
    <dbReference type="NCBI Taxonomy" id="200324"/>
    <lineage>
        <taxon>Eukaryota</taxon>
        <taxon>Fungi</taxon>
        <taxon>Dikarya</taxon>
        <taxon>Basidiomycota</taxon>
        <taxon>Pucciniomycotina</taxon>
        <taxon>Pucciniomycetes</taxon>
        <taxon>Pucciniales</taxon>
        <taxon>Pucciniaceae</taxon>
        <taxon>Puccinia</taxon>
    </lineage>
</organism>
<comment type="caution">
    <text evidence="1">The sequence shown here is derived from an EMBL/GenBank/DDBJ whole genome shotgun (WGS) entry which is preliminary data.</text>
</comment>
<gene>
    <name evidence="1" type="ORF">PCASD_22873</name>
</gene>
<name>A0A2N5SBS0_9BASI</name>
<dbReference type="Proteomes" id="UP000235392">
    <property type="component" value="Unassembled WGS sequence"/>
</dbReference>
<sequence length="228" mass="24840">MAMDFGGSRATLLEEVFIRLDGLPVACDVPGLQQELSEWMSMDMFPDTATIVGLVRPSSSSCPATGTHAILRLTRGPDELTDERWFPELAEACRRLKDAKLSIDMGPPDGSAPIQPVLLCPPSPLVHQPLLPATNSAAISQQQPLPLDTPTHFHPLAPQIPPVFPAPHLHKRRRTYAPSLSATPFRSDNLEHATQCLAQLKSSQAILLAGKRLLKERSSKHPDTVNTS</sequence>
<reference evidence="1 2" key="1">
    <citation type="submission" date="2017-11" db="EMBL/GenBank/DDBJ databases">
        <title>De novo assembly and phasing of dikaryotic genomes from two isolates of Puccinia coronata f. sp. avenae, the causal agent of oat crown rust.</title>
        <authorList>
            <person name="Miller M.E."/>
            <person name="Zhang Y."/>
            <person name="Omidvar V."/>
            <person name="Sperschneider J."/>
            <person name="Schwessinger B."/>
            <person name="Raley C."/>
            <person name="Palmer J.M."/>
            <person name="Garnica D."/>
            <person name="Upadhyaya N."/>
            <person name="Rathjen J."/>
            <person name="Taylor J.M."/>
            <person name="Park R.F."/>
            <person name="Dodds P.N."/>
            <person name="Hirsch C.D."/>
            <person name="Kianian S.F."/>
            <person name="Figueroa M."/>
        </authorList>
    </citation>
    <scope>NUCLEOTIDE SEQUENCE [LARGE SCALE GENOMIC DNA]</scope>
    <source>
        <strain evidence="1">12SD80</strain>
    </source>
</reference>
<proteinExistence type="predicted"/>
<evidence type="ECO:0000313" key="1">
    <source>
        <dbReference type="EMBL" id="PLW10693.1"/>
    </source>
</evidence>
<evidence type="ECO:0000313" key="2">
    <source>
        <dbReference type="Proteomes" id="UP000235392"/>
    </source>
</evidence>
<accession>A0A2N5SBS0</accession>
<dbReference type="EMBL" id="PGCI01000953">
    <property type="protein sequence ID" value="PLW10693.1"/>
    <property type="molecule type" value="Genomic_DNA"/>
</dbReference>
<dbReference type="AlphaFoldDB" id="A0A2N5SBS0"/>
<protein>
    <submittedName>
        <fullName evidence="1">Uncharacterized protein</fullName>
    </submittedName>
</protein>